<protein>
    <submittedName>
        <fullName evidence="2">Uncharacterized protein</fullName>
    </submittedName>
</protein>
<sequence length="162" mass="19473">MKKYSNYWETRLKIKYKKEIKKYKDLCSGKIGRKNSSVCAYGKWEKDTEKILEVLTLEELEEHRHWLILRIEELEMDNNLKMSFLFPLLVAMVVGMFSGAMFQNMRMYENIINCSVAVLLIILYICFAYWWVGFISKRESYKRRYFKDSLSVVEDMIGENKK</sequence>
<feature type="transmembrane region" description="Helical" evidence="1">
    <location>
        <begin position="84"/>
        <end position="104"/>
    </location>
</feature>
<keyword evidence="1" id="KW-0472">Membrane</keyword>
<name>A0A1H9W4H6_BUTFI</name>
<dbReference type="Proteomes" id="UP000182584">
    <property type="component" value="Unassembled WGS sequence"/>
</dbReference>
<dbReference type="RefSeq" id="WP_074758097.1">
    <property type="nucleotide sequence ID" value="NZ_FOGJ01000027.1"/>
</dbReference>
<gene>
    <name evidence="2" type="ORF">SAMN04487884_1277</name>
</gene>
<evidence type="ECO:0000256" key="1">
    <source>
        <dbReference type="SAM" id="Phobius"/>
    </source>
</evidence>
<keyword evidence="1" id="KW-0812">Transmembrane</keyword>
<feature type="transmembrane region" description="Helical" evidence="1">
    <location>
        <begin position="110"/>
        <end position="134"/>
    </location>
</feature>
<reference evidence="2 3" key="1">
    <citation type="submission" date="2016-10" db="EMBL/GenBank/DDBJ databases">
        <authorList>
            <person name="de Groot N.N."/>
        </authorList>
    </citation>
    <scope>NUCLEOTIDE SEQUENCE [LARGE SCALE GENOMIC DNA]</scope>
    <source>
        <strain evidence="2 3">AR40</strain>
    </source>
</reference>
<evidence type="ECO:0000313" key="2">
    <source>
        <dbReference type="EMBL" id="SES28684.1"/>
    </source>
</evidence>
<proteinExistence type="predicted"/>
<keyword evidence="1" id="KW-1133">Transmembrane helix</keyword>
<organism evidence="2 3">
    <name type="scientific">Butyrivibrio fibrisolvens</name>
    <dbReference type="NCBI Taxonomy" id="831"/>
    <lineage>
        <taxon>Bacteria</taxon>
        <taxon>Bacillati</taxon>
        <taxon>Bacillota</taxon>
        <taxon>Clostridia</taxon>
        <taxon>Lachnospirales</taxon>
        <taxon>Lachnospiraceae</taxon>
        <taxon>Butyrivibrio</taxon>
    </lineage>
</organism>
<dbReference type="AlphaFoldDB" id="A0A1H9W4H6"/>
<dbReference type="EMBL" id="FOGJ01000027">
    <property type="protein sequence ID" value="SES28684.1"/>
    <property type="molecule type" value="Genomic_DNA"/>
</dbReference>
<accession>A0A1H9W4H6</accession>
<evidence type="ECO:0000313" key="3">
    <source>
        <dbReference type="Proteomes" id="UP000182584"/>
    </source>
</evidence>